<protein>
    <submittedName>
        <fullName evidence="2">Collagen adhesin domain protein, putative</fullName>
    </submittedName>
</protein>
<dbReference type="EMBL" id="DS113987">
    <property type="protein sequence ID" value="EAX92136.1"/>
    <property type="molecule type" value="Genomic_DNA"/>
</dbReference>
<feature type="region of interest" description="Disordered" evidence="1">
    <location>
        <begin position="1"/>
        <end position="54"/>
    </location>
</feature>
<feature type="region of interest" description="Disordered" evidence="1">
    <location>
        <begin position="281"/>
        <end position="340"/>
    </location>
</feature>
<gene>
    <name evidence="2" type="ORF">TVAG_419410</name>
</gene>
<feature type="region of interest" description="Disordered" evidence="1">
    <location>
        <begin position="80"/>
        <end position="103"/>
    </location>
</feature>
<dbReference type="AlphaFoldDB" id="A2FSI6"/>
<reference evidence="2" key="1">
    <citation type="submission" date="2006-10" db="EMBL/GenBank/DDBJ databases">
        <authorList>
            <person name="Amadeo P."/>
            <person name="Zhao Q."/>
            <person name="Wortman J."/>
            <person name="Fraser-Liggett C."/>
            <person name="Carlton J."/>
        </authorList>
    </citation>
    <scope>NUCLEOTIDE SEQUENCE</scope>
    <source>
        <strain evidence="2">G3</strain>
    </source>
</reference>
<keyword evidence="3" id="KW-1185">Reference proteome</keyword>
<feature type="compositionally biased region" description="Basic residues" evidence="1">
    <location>
        <begin position="324"/>
        <end position="333"/>
    </location>
</feature>
<dbReference type="VEuPathDB" id="TrichDB:TVAG_419410"/>
<dbReference type="VEuPathDB" id="TrichDB:TVAGG3_0315410"/>
<keyword evidence="2" id="KW-0176">Collagen</keyword>
<accession>A2FSI6</accession>
<feature type="compositionally biased region" description="Polar residues" evidence="1">
    <location>
        <begin position="1"/>
        <end position="10"/>
    </location>
</feature>
<organism evidence="2 3">
    <name type="scientific">Trichomonas vaginalis (strain ATCC PRA-98 / G3)</name>
    <dbReference type="NCBI Taxonomy" id="412133"/>
    <lineage>
        <taxon>Eukaryota</taxon>
        <taxon>Metamonada</taxon>
        <taxon>Parabasalia</taxon>
        <taxon>Trichomonadida</taxon>
        <taxon>Trichomonadidae</taxon>
        <taxon>Trichomonas</taxon>
    </lineage>
</organism>
<evidence type="ECO:0000313" key="2">
    <source>
        <dbReference type="EMBL" id="EAX92136.1"/>
    </source>
</evidence>
<reference evidence="2" key="2">
    <citation type="journal article" date="2007" name="Science">
        <title>Draft genome sequence of the sexually transmitted pathogen Trichomonas vaginalis.</title>
        <authorList>
            <person name="Carlton J.M."/>
            <person name="Hirt R.P."/>
            <person name="Silva J.C."/>
            <person name="Delcher A.L."/>
            <person name="Schatz M."/>
            <person name="Zhao Q."/>
            <person name="Wortman J.R."/>
            <person name="Bidwell S.L."/>
            <person name="Alsmark U.C.M."/>
            <person name="Besteiro S."/>
            <person name="Sicheritz-Ponten T."/>
            <person name="Noel C.J."/>
            <person name="Dacks J.B."/>
            <person name="Foster P.G."/>
            <person name="Simillion C."/>
            <person name="Van de Peer Y."/>
            <person name="Miranda-Saavedra D."/>
            <person name="Barton G.J."/>
            <person name="Westrop G.D."/>
            <person name="Mueller S."/>
            <person name="Dessi D."/>
            <person name="Fiori P.L."/>
            <person name="Ren Q."/>
            <person name="Paulsen I."/>
            <person name="Zhang H."/>
            <person name="Bastida-Corcuera F.D."/>
            <person name="Simoes-Barbosa A."/>
            <person name="Brown M.T."/>
            <person name="Hayes R.D."/>
            <person name="Mukherjee M."/>
            <person name="Okumura C.Y."/>
            <person name="Schneider R."/>
            <person name="Smith A.J."/>
            <person name="Vanacova S."/>
            <person name="Villalvazo M."/>
            <person name="Haas B.J."/>
            <person name="Pertea M."/>
            <person name="Feldblyum T.V."/>
            <person name="Utterback T.R."/>
            <person name="Shu C.L."/>
            <person name="Osoegawa K."/>
            <person name="de Jong P.J."/>
            <person name="Hrdy I."/>
            <person name="Horvathova L."/>
            <person name="Zubacova Z."/>
            <person name="Dolezal P."/>
            <person name="Malik S.B."/>
            <person name="Logsdon J.M. Jr."/>
            <person name="Henze K."/>
            <person name="Gupta A."/>
            <person name="Wang C.C."/>
            <person name="Dunne R.L."/>
            <person name="Upcroft J.A."/>
            <person name="Upcroft P."/>
            <person name="White O."/>
            <person name="Salzberg S.L."/>
            <person name="Tang P."/>
            <person name="Chiu C.-H."/>
            <person name="Lee Y.-S."/>
            <person name="Embley T.M."/>
            <person name="Coombs G.H."/>
            <person name="Mottram J.C."/>
            <person name="Tachezy J."/>
            <person name="Fraser-Liggett C.M."/>
            <person name="Johnson P.J."/>
        </authorList>
    </citation>
    <scope>NUCLEOTIDE SEQUENCE [LARGE SCALE GENOMIC DNA]</scope>
    <source>
        <strain evidence="2">G3</strain>
    </source>
</reference>
<proteinExistence type="predicted"/>
<sequence>MTPNVDQIFTQEAIKPKEEEPQVKPQLSSSQSIIEKPEEIKAQPQISSSKSIDLPIEDRHLPELSRSPNVLEIPVVEQEQVKPQISETSNAIELPDEEKVQPQLSMSQNIIEKPEEAKVQPQISSSKSIDFPEVKQIIPQISDASYTVEFPAENKVQPRISDTSNSVELPEQQRQSPQISITQNVIEMPEEVKQLPQLSHSPNVLEIQEKEIPKLEISSIKDESEFSKPEKKLSLSFCNNSSEKFSQSPKIVPEVESKERTLNLSEKKNFTFCTNSSEKFSVMPGEDMVQNGRKSALTVVNEQTHSGENRKSSLSSSNDQNERRTKKHRNSHKPKLEVNNDYLEMKSDSSMFDYEDRRPLSERSKALKLSFSKVTEVVDPDNPDVKSYREQFNSARSKPSITFTLAPEHDVAEGEKIQLQDIINSRFMTPEKDKQNQTSKMRYHDYD</sequence>
<dbReference type="InParanoid" id="A2FSI6"/>
<dbReference type="Proteomes" id="UP000001542">
    <property type="component" value="Unassembled WGS sequence"/>
</dbReference>
<evidence type="ECO:0000313" key="3">
    <source>
        <dbReference type="Proteomes" id="UP000001542"/>
    </source>
</evidence>
<dbReference type="KEGG" id="tva:4749845"/>
<feature type="region of interest" description="Disordered" evidence="1">
    <location>
        <begin position="153"/>
        <end position="178"/>
    </location>
</feature>
<evidence type="ECO:0000256" key="1">
    <source>
        <dbReference type="SAM" id="MobiDB-lite"/>
    </source>
</evidence>
<feature type="region of interest" description="Disordered" evidence="1">
    <location>
        <begin position="425"/>
        <end position="447"/>
    </location>
</feature>
<name>A2FSI6_TRIV3</name>
<dbReference type="RefSeq" id="XP_001305066.1">
    <property type="nucleotide sequence ID" value="XM_001305065.1"/>
</dbReference>
<feature type="compositionally biased region" description="Polar residues" evidence="1">
    <location>
        <begin position="81"/>
        <end position="91"/>
    </location>
</feature>
<feature type="compositionally biased region" description="Polar residues" evidence="1">
    <location>
        <begin position="160"/>
        <end position="178"/>
    </location>
</feature>